<proteinExistence type="predicted"/>
<dbReference type="InterPro" id="IPR036010">
    <property type="entry name" value="2Fe-2S_ferredoxin-like_sf"/>
</dbReference>
<dbReference type="FunFam" id="3.30.70.20:FF:000035">
    <property type="entry name" value="Iron hydrogenase 1"/>
    <property type="match status" value="1"/>
</dbReference>
<dbReference type="InterPro" id="IPR017900">
    <property type="entry name" value="4Fe4S_Fe_S_CS"/>
</dbReference>
<comment type="caution">
    <text evidence="8">The sequence shown here is derived from an EMBL/GenBank/DDBJ whole genome shotgun (WGS) entry which is preliminary data.</text>
</comment>
<evidence type="ECO:0000256" key="5">
    <source>
        <dbReference type="ARBA" id="ARBA00023014"/>
    </source>
</evidence>
<dbReference type="Pfam" id="PF13510">
    <property type="entry name" value="Fer2_4"/>
    <property type="match status" value="1"/>
</dbReference>
<dbReference type="GO" id="GO:0046872">
    <property type="term" value="F:metal ion binding"/>
    <property type="evidence" value="ECO:0007669"/>
    <property type="project" value="UniProtKB-KW"/>
</dbReference>
<feature type="domain" description="4Fe-4S ferredoxin-type" evidence="7">
    <location>
        <begin position="114"/>
        <end position="147"/>
    </location>
</feature>
<dbReference type="SUPFAM" id="SSF54862">
    <property type="entry name" value="4Fe-4S ferredoxins"/>
    <property type="match status" value="1"/>
</dbReference>
<keyword evidence="3" id="KW-0677">Repeat</keyword>
<evidence type="ECO:0000256" key="2">
    <source>
        <dbReference type="ARBA" id="ARBA00022723"/>
    </source>
</evidence>
<evidence type="ECO:0000259" key="7">
    <source>
        <dbReference type="PROSITE" id="PS51379"/>
    </source>
</evidence>
<reference evidence="8 9" key="1">
    <citation type="submission" date="2019-03" db="EMBL/GenBank/DDBJ databases">
        <title>Metabolic potential of uncultured bacteria and archaea associated with petroleum seepage in deep-sea sediments.</title>
        <authorList>
            <person name="Dong X."/>
            <person name="Hubert C."/>
        </authorList>
    </citation>
    <scope>NUCLEOTIDE SEQUENCE [LARGE SCALE GENOMIC DNA]</scope>
    <source>
        <strain evidence="8">E29_bin36</strain>
    </source>
</reference>
<dbReference type="PROSITE" id="PS51085">
    <property type="entry name" value="2FE2S_FER_2"/>
    <property type="match status" value="1"/>
</dbReference>
<evidence type="ECO:0000313" key="8">
    <source>
        <dbReference type="EMBL" id="TET80486.1"/>
    </source>
</evidence>
<evidence type="ECO:0000259" key="6">
    <source>
        <dbReference type="PROSITE" id="PS51085"/>
    </source>
</evidence>
<dbReference type="PROSITE" id="PS00641">
    <property type="entry name" value="COMPLEX1_75K_1"/>
    <property type="match status" value="1"/>
</dbReference>
<dbReference type="AlphaFoldDB" id="A0A523XMG7"/>
<dbReference type="InterPro" id="IPR050157">
    <property type="entry name" value="PSI_iron-sulfur_center"/>
</dbReference>
<dbReference type="Gene3D" id="3.10.20.740">
    <property type="match status" value="1"/>
</dbReference>
<dbReference type="InterPro" id="IPR000283">
    <property type="entry name" value="NADH_UbQ_OxRdtase_75kDa_su_CS"/>
</dbReference>
<keyword evidence="5" id="KW-0411">Iron-sulfur</keyword>
<dbReference type="GO" id="GO:0016020">
    <property type="term" value="C:membrane"/>
    <property type="evidence" value="ECO:0007669"/>
    <property type="project" value="InterPro"/>
</dbReference>
<feature type="domain" description="2Fe-2S ferredoxin-type" evidence="6">
    <location>
        <begin position="1"/>
        <end position="80"/>
    </location>
</feature>
<protein>
    <submittedName>
        <fullName evidence="8">4Fe-4S dicluster domain-containing protein</fullName>
    </submittedName>
</protein>
<sequence length="226" mass="25306">MAELTIDNKRVRVEEGSTVLETARSAGIHIPTFCYYETLSPYGACRLCTVEVHRKGGSWLVASCLLRAEEGMVISTNTPRVVEARKILSELLLARCPNVKEVQKLAKSFGVGKPRFRLKDERCILCGRCVRACREIVKVGAISLVNRGKEREMKSPFHTPSSTCIGCGTCLYVCPTDAVDLGEIKLKETVHSWGVDFETRMCRICGEYHFAPEYGFDYEELKRGDS</sequence>
<dbReference type="SUPFAM" id="SSF54292">
    <property type="entry name" value="2Fe-2S ferredoxin-like"/>
    <property type="match status" value="1"/>
</dbReference>
<accession>A0A523XMG7</accession>
<evidence type="ECO:0000256" key="1">
    <source>
        <dbReference type="ARBA" id="ARBA00022485"/>
    </source>
</evidence>
<dbReference type="EMBL" id="SOIP01000327">
    <property type="protein sequence ID" value="TET80486.1"/>
    <property type="molecule type" value="Genomic_DNA"/>
</dbReference>
<dbReference type="PROSITE" id="PS51379">
    <property type="entry name" value="4FE4S_FER_2"/>
    <property type="match status" value="2"/>
</dbReference>
<dbReference type="GO" id="GO:0008137">
    <property type="term" value="F:NADH dehydrogenase (ubiquinone) activity"/>
    <property type="evidence" value="ECO:0007669"/>
    <property type="project" value="InterPro"/>
</dbReference>
<keyword evidence="4" id="KW-0408">Iron</keyword>
<dbReference type="InterPro" id="IPR001041">
    <property type="entry name" value="2Fe-2S_ferredoxin-type"/>
</dbReference>
<dbReference type="PANTHER" id="PTHR24960:SF84">
    <property type="entry name" value="HYDROGENASE SUBUNIT"/>
    <property type="match status" value="1"/>
</dbReference>
<dbReference type="CDD" id="cd00207">
    <property type="entry name" value="fer2"/>
    <property type="match status" value="1"/>
</dbReference>
<dbReference type="Proteomes" id="UP000315534">
    <property type="component" value="Unassembled WGS sequence"/>
</dbReference>
<dbReference type="Gene3D" id="3.30.70.20">
    <property type="match status" value="1"/>
</dbReference>
<dbReference type="InterPro" id="IPR017896">
    <property type="entry name" value="4Fe4S_Fe-S-bd"/>
</dbReference>
<evidence type="ECO:0000256" key="3">
    <source>
        <dbReference type="ARBA" id="ARBA00022737"/>
    </source>
</evidence>
<feature type="domain" description="4Fe-4S ferredoxin-type" evidence="7">
    <location>
        <begin position="154"/>
        <end position="184"/>
    </location>
</feature>
<dbReference type="Pfam" id="PF12838">
    <property type="entry name" value="Fer4_7"/>
    <property type="match status" value="1"/>
</dbReference>
<dbReference type="GO" id="GO:0051539">
    <property type="term" value="F:4 iron, 4 sulfur cluster binding"/>
    <property type="evidence" value="ECO:0007669"/>
    <property type="project" value="UniProtKB-KW"/>
</dbReference>
<dbReference type="PANTHER" id="PTHR24960">
    <property type="entry name" value="PHOTOSYSTEM I IRON-SULFUR CENTER-RELATED"/>
    <property type="match status" value="1"/>
</dbReference>
<organism evidence="8 9">
    <name type="scientific">candidate division TA06 bacterium</name>
    <dbReference type="NCBI Taxonomy" id="2250710"/>
    <lineage>
        <taxon>Bacteria</taxon>
        <taxon>Bacteria division TA06</taxon>
    </lineage>
</organism>
<evidence type="ECO:0000256" key="4">
    <source>
        <dbReference type="ARBA" id="ARBA00023004"/>
    </source>
</evidence>
<dbReference type="PROSITE" id="PS00198">
    <property type="entry name" value="4FE4S_FER_1"/>
    <property type="match status" value="1"/>
</dbReference>
<name>A0A523XMG7_UNCT6</name>
<gene>
    <name evidence="8" type="ORF">E3J38_05505</name>
</gene>
<dbReference type="GO" id="GO:0042773">
    <property type="term" value="P:ATP synthesis coupled electron transport"/>
    <property type="evidence" value="ECO:0007669"/>
    <property type="project" value="InterPro"/>
</dbReference>
<evidence type="ECO:0000313" key="9">
    <source>
        <dbReference type="Proteomes" id="UP000315534"/>
    </source>
</evidence>
<keyword evidence="2" id="KW-0479">Metal-binding</keyword>
<keyword evidence="1" id="KW-0004">4Fe-4S</keyword>